<dbReference type="SUPFAM" id="SSF64153">
    <property type="entry name" value="YjeF N-terminal domain-like"/>
    <property type="match status" value="1"/>
</dbReference>
<sequence length="477" mass="51479">MLPLFTPHQTQAIDQLAQKQLGDDGWELMNRAAKQAWLLAERLWPQAKNCYILVGPGKNGGDGYLVAQYAKQAGKQVTVCQITPPKSRLAQHAAQQINELGIPVTGFSAQSLLDADLVIDALFGIGLNRPLGEPWNLITQAVNLAEKPVLALDCPSGLDCATGLAHTDTINASHTAAFICHKLGYYQLDGRDKCGQIHLCDLNLDPKLLYTFAAEAHAPDIADIRPPKRKHSSHKRRYGTALLIGGDFGMMGAIALASQACLRAGAGLVKVISRAEHQIALTQMQPELMVSNDTALAQQLAQATTIAIGPGLGQSDWAWRLFEQACQANKPLIIDADALNCLAHRPSHYHRWILTPHPKEAARLLKQSVAQVQQDRIAAVKALYKRYGGVIVLKGTGTLIYDGQDMIVCRYGNGGMAKGGMGDVLTGLIAGLVAQGLELGFAAQLGVLQHATTADQLAQTRGEYSYLPSDLCQNWQI</sequence>
<comment type="similarity">
    <text evidence="17">Belongs to the NnrD/CARKD family.</text>
</comment>
<comment type="catalytic activity">
    <reaction evidence="15 17 19">
        <text>(6S)-NADHX + ADP = AMP + phosphate + NADH + H(+)</text>
        <dbReference type="Rhea" id="RHEA:32223"/>
        <dbReference type="ChEBI" id="CHEBI:15378"/>
        <dbReference type="ChEBI" id="CHEBI:43474"/>
        <dbReference type="ChEBI" id="CHEBI:57945"/>
        <dbReference type="ChEBI" id="CHEBI:64074"/>
        <dbReference type="ChEBI" id="CHEBI:456215"/>
        <dbReference type="ChEBI" id="CHEBI:456216"/>
        <dbReference type="EC" id="4.2.1.136"/>
    </reaction>
</comment>
<dbReference type="eggNOG" id="COG0062">
    <property type="taxonomic scope" value="Bacteria"/>
</dbReference>
<accession>W0DQG1</accession>
<keyword evidence="12 17" id="KW-0456">Lyase</keyword>
<evidence type="ECO:0000256" key="14">
    <source>
        <dbReference type="ARBA" id="ARBA00025153"/>
    </source>
</evidence>
<dbReference type="GO" id="GO:0005524">
    <property type="term" value="F:ATP binding"/>
    <property type="evidence" value="ECO:0007669"/>
    <property type="project" value="UniProtKB-UniRule"/>
</dbReference>
<feature type="domain" description="YjeF N-terminal" evidence="21">
    <location>
        <begin position="10"/>
        <end position="210"/>
    </location>
</feature>
<comment type="caution">
    <text evidence="18">Lacks conserved residue(s) required for the propagation of feature annotation.</text>
</comment>
<comment type="catalytic activity">
    <reaction evidence="16 17 19">
        <text>(6S)-NADPHX + ADP = AMP + phosphate + NADPH + H(+)</text>
        <dbReference type="Rhea" id="RHEA:32235"/>
        <dbReference type="ChEBI" id="CHEBI:15378"/>
        <dbReference type="ChEBI" id="CHEBI:43474"/>
        <dbReference type="ChEBI" id="CHEBI:57783"/>
        <dbReference type="ChEBI" id="CHEBI:64076"/>
        <dbReference type="ChEBI" id="CHEBI:456215"/>
        <dbReference type="ChEBI" id="CHEBI:456216"/>
        <dbReference type="EC" id="4.2.1.136"/>
    </reaction>
</comment>
<proteinExistence type="inferred from homology"/>
<dbReference type="GO" id="GO:0052856">
    <property type="term" value="F:NAD(P)HX epimerase activity"/>
    <property type="evidence" value="ECO:0007669"/>
    <property type="project" value="UniProtKB-UniRule"/>
</dbReference>
<evidence type="ECO:0000256" key="18">
    <source>
        <dbReference type="HAMAP-Rule" id="MF_01966"/>
    </source>
</evidence>
<keyword evidence="8 17" id="KW-0521">NADP</keyword>
<comment type="function">
    <text evidence="14 19">Bifunctional enzyme that catalyzes the epimerization of the S- and R-forms of NAD(P)HX and the dehydration of the S-form of NAD(P)HX at the expense of ADP, which is converted to AMP. This allows the repair of both epimers of NAD(P)HX, a damaged form of NAD(P)H that is a result of enzymatic or heat-dependent hydration.</text>
</comment>
<dbReference type="PIRSF" id="PIRSF017184">
    <property type="entry name" value="Nnr"/>
    <property type="match status" value="1"/>
</dbReference>
<keyword evidence="7 17" id="KW-0067">ATP-binding</keyword>
<feature type="binding site" evidence="18">
    <location>
        <position position="120"/>
    </location>
    <ligand>
        <name>K(+)</name>
        <dbReference type="ChEBI" id="CHEBI:29103"/>
    </ligand>
</feature>
<feature type="binding site" evidence="17">
    <location>
        <position position="253"/>
    </location>
    <ligand>
        <name>(6S)-NADPHX</name>
        <dbReference type="ChEBI" id="CHEBI:64076"/>
    </ligand>
</feature>
<dbReference type="AlphaFoldDB" id="W0DQG1"/>
<feature type="binding site" evidence="18">
    <location>
        <position position="156"/>
    </location>
    <ligand>
        <name>K(+)</name>
        <dbReference type="ChEBI" id="CHEBI:29103"/>
    </ligand>
</feature>
<evidence type="ECO:0000256" key="16">
    <source>
        <dbReference type="ARBA" id="ARBA00049209"/>
    </source>
</evidence>
<feature type="binding site" evidence="18">
    <location>
        <begin position="58"/>
        <end position="62"/>
    </location>
    <ligand>
        <name>(6S)-NADPHX</name>
        <dbReference type="ChEBI" id="CHEBI:64076"/>
    </ligand>
</feature>
<feature type="binding site" evidence="17">
    <location>
        <position position="423"/>
    </location>
    <ligand>
        <name>(6S)-NADPHX</name>
        <dbReference type="ChEBI" id="CHEBI:64076"/>
    </ligand>
</feature>
<dbReference type="PANTHER" id="PTHR12592:SF0">
    <property type="entry name" value="ATP-DEPENDENT (S)-NAD(P)H-HYDRATE DEHYDRATASE"/>
    <property type="match status" value="1"/>
</dbReference>
<keyword evidence="13" id="KW-0511">Multifunctional enzyme</keyword>
<keyword evidence="9 18" id="KW-0630">Potassium</keyword>
<feature type="binding site" evidence="18">
    <location>
        <position position="153"/>
    </location>
    <ligand>
        <name>(6S)-NADPHX</name>
        <dbReference type="ChEBI" id="CHEBI:64076"/>
    </ligand>
</feature>
<comment type="catalytic activity">
    <reaction evidence="2 18 19">
        <text>(6R)-NADPHX = (6S)-NADPHX</text>
        <dbReference type="Rhea" id="RHEA:32227"/>
        <dbReference type="ChEBI" id="CHEBI:64076"/>
        <dbReference type="ChEBI" id="CHEBI:64077"/>
        <dbReference type="EC" id="5.1.99.6"/>
    </reaction>
</comment>
<dbReference type="NCBIfam" id="TIGR00196">
    <property type="entry name" value="yjeF_cterm"/>
    <property type="match status" value="1"/>
</dbReference>
<evidence type="ECO:0000256" key="17">
    <source>
        <dbReference type="HAMAP-Rule" id="MF_01965"/>
    </source>
</evidence>
<feature type="binding site" evidence="17">
    <location>
        <position position="357"/>
    </location>
    <ligand>
        <name>(6S)-NADPHX</name>
        <dbReference type="ChEBI" id="CHEBI:64076"/>
    </ligand>
</feature>
<feature type="binding site" evidence="17">
    <location>
        <begin position="394"/>
        <end position="398"/>
    </location>
    <ligand>
        <name>AMP</name>
        <dbReference type="ChEBI" id="CHEBI:456215"/>
    </ligand>
</feature>
<dbReference type="Proteomes" id="UP000005380">
    <property type="component" value="Chromosome"/>
</dbReference>
<dbReference type="EC" id="5.1.99.6" evidence="19"/>
<dbReference type="InterPro" id="IPR030677">
    <property type="entry name" value="Nnr"/>
</dbReference>
<evidence type="ECO:0000259" key="20">
    <source>
        <dbReference type="PROSITE" id="PS51383"/>
    </source>
</evidence>
<comment type="similarity">
    <text evidence="18">Belongs to the NnrE/AIBP family.</text>
</comment>
<comment type="similarity">
    <text evidence="3 19">In the N-terminal section; belongs to the NnrE/AIBP family.</text>
</comment>
<dbReference type="GO" id="GO:0052855">
    <property type="term" value="F:ADP-dependent NAD(P)H-hydrate dehydratase activity"/>
    <property type="evidence" value="ECO:0007669"/>
    <property type="project" value="UniProtKB-UniRule"/>
</dbReference>
<dbReference type="InterPro" id="IPR036652">
    <property type="entry name" value="YjeF_N_dom_sf"/>
</dbReference>
<protein>
    <recommendedName>
        <fullName evidence="19">Bifunctional NAD(P)H-hydrate repair enzyme</fullName>
    </recommendedName>
    <alternativeName>
        <fullName evidence="19">Nicotinamide nucleotide repair protein</fullName>
    </alternativeName>
    <domain>
        <recommendedName>
            <fullName evidence="19">ADP-dependent (S)-NAD(P)H-hydrate dehydratase</fullName>
            <ecNumber evidence="19">4.2.1.136</ecNumber>
        </recommendedName>
        <alternativeName>
            <fullName evidence="19">ADP-dependent NAD(P)HX dehydratase</fullName>
        </alternativeName>
    </domain>
    <domain>
        <recommendedName>
            <fullName evidence="19">NAD(P)H-hydrate epimerase</fullName>
            <ecNumber evidence="19">5.1.99.6</ecNumber>
        </recommendedName>
    </domain>
</protein>
<keyword evidence="10 17" id="KW-0520">NAD</keyword>
<dbReference type="InParanoid" id="W0DQG1"/>
<dbReference type="RefSeq" id="WP_006459785.1">
    <property type="nucleotide sequence ID" value="NZ_CP007030.1"/>
</dbReference>
<comment type="subunit">
    <text evidence="17">Homotetramer.</text>
</comment>
<comment type="cofactor">
    <cofactor evidence="17">
        <name>Mg(2+)</name>
        <dbReference type="ChEBI" id="CHEBI:18420"/>
    </cofactor>
</comment>
<feature type="domain" description="YjeF C-terminal" evidence="20">
    <location>
        <begin position="218"/>
        <end position="477"/>
    </location>
</feature>
<name>W0DQG1_9GAMM</name>
<evidence type="ECO:0000256" key="9">
    <source>
        <dbReference type="ARBA" id="ARBA00022958"/>
    </source>
</evidence>
<evidence type="ECO:0000256" key="19">
    <source>
        <dbReference type="PIRNR" id="PIRNR017184"/>
    </source>
</evidence>
<dbReference type="HOGENOM" id="CLU_024853_4_3_6"/>
<dbReference type="GO" id="GO:0110051">
    <property type="term" value="P:metabolite repair"/>
    <property type="evidence" value="ECO:0007669"/>
    <property type="project" value="TreeGrafter"/>
</dbReference>
<dbReference type="KEGG" id="tao:THIAE_01815"/>
<feature type="binding site" evidence="17">
    <location>
        <position position="422"/>
    </location>
    <ligand>
        <name>AMP</name>
        <dbReference type="ChEBI" id="CHEBI:456215"/>
    </ligand>
</feature>
<feature type="binding site" evidence="18">
    <location>
        <position position="59"/>
    </location>
    <ligand>
        <name>K(+)</name>
        <dbReference type="ChEBI" id="CHEBI:29103"/>
    </ligand>
</feature>
<evidence type="ECO:0000256" key="8">
    <source>
        <dbReference type="ARBA" id="ARBA00022857"/>
    </source>
</evidence>
<evidence type="ECO:0000256" key="1">
    <source>
        <dbReference type="ARBA" id="ARBA00000013"/>
    </source>
</evidence>
<keyword evidence="23" id="KW-1185">Reference proteome</keyword>
<dbReference type="HAMAP" id="MF_01965">
    <property type="entry name" value="NADHX_dehydratase"/>
    <property type="match status" value="1"/>
</dbReference>
<dbReference type="InterPro" id="IPR000631">
    <property type="entry name" value="CARKD"/>
</dbReference>
<dbReference type="HAMAP" id="MF_01966">
    <property type="entry name" value="NADHX_epimerase"/>
    <property type="match status" value="1"/>
</dbReference>
<dbReference type="Gene3D" id="3.40.50.10260">
    <property type="entry name" value="YjeF N-terminal domain"/>
    <property type="match status" value="1"/>
</dbReference>
<evidence type="ECO:0000256" key="6">
    <source>
        <dbReference type="ARBA" id="ARBA00022741"/>
    </source>
</evidence>
<comment type="function">
    <text evidence="18">Catalyzes the epimerization of the S- and R-forms of NAD(P)HX, a damaged form of NAD(P)H that is a result of enzymatic or heat-dependent hydration. This is a prerequisite for the S-specific NAD(P)H-hydrate dehydratase to allow the repair of both epimers of NAD(P)HX.</text>
</comment>
<dbReference type="EC" id="4.2.1.136" evidence="19"/>
<dbReference type="PROSITE" id="PS51385">
    <property type="entry name" value="YJEF_N"/>
    <property type="match status" value="1"/>
</dbReference>
<evidence type="ECO:0000256" key="11">
    <source>
        <dbReference type="ARBA" id="ARBA00023235"/>
    </source>
</evidence>
<comment type="function">
    <text evidence="17">Catalyzes the dehydration of the S-form of NAD(P)HX at the expense of ADP, which is converted to AMP. Together with NAD(P)HX epimerase, which catalyzes the epimerization of the S- and R-forms, the enzyme allows the repair of both epimers of NAD(P)HX, a damaged form of NAD(P)H that is a result of enzymatic or heat-dependent hydration.</text>
</comment>
<evidence type="ECO:0000256" key="4">
    <source>
        <dbReference type="ARBA" id="ARBA00009524"/>
    </source>
</evidence>
<keyword evidence="5 18" id="KW-0479">Metal-binding</keyword>
<comment type="cofactor">
    <cofactor evidence="18 19">
        <name>K(+)</name>
        <dbReference type="ChEBI" id="CHEBI:29103"/>
    </cofactor>
    <text evidence="18 19">Binds 1 potassium ion per subunit.</text>
</comment>
<evidence type="ECO:0000259" key="21">
    <source>
        <dbReference type="PROSITE" id="PS51385"/>
    </source>
</evidence>
<evidence type="ECO:0000256" key="7">
    <source>
        <dbReference type="ARBA" id="ARBA00022840"/>
    </source>
</evidence>
<dbReference type="CDD" id="cd01171">
    <property type="entry name" value="YXKO-related"/>
    <property type="match status" value="1"/>
</dbReference>
<evidence type="ECO:0000313" key="23">
    <source>
        <dbReference type="Proteomes" id="UP000005380"/>
    </source>
</evidence>
<dbReference type="Pfam" id="PF03853">
    <property type="entry name" value="YjeF_N"/>
    <property type="match status" value="1"/>
</dbReference>
<dbReference type="PROSITE" id="PS01050">
    <property type="entry name" value="YJEF_C_2"/>
    <property type="match status" value="1"/>
</dbReference>
<dbReference type="GO" id="GO:0046872">
    <property type="term" value="F:metal ion binding"/>
    <property type="evidence" value="ECO:0007669"/>
    <property type="project" value="UniProtKB-UniRule"/>
</dbReference>
<comment type="catalytic activity">
    <reaction evidence="1 18 19">
        <text>(6R)-NADHX = (6S)-NADHX</text>
        <dbReference type="Rhea" id="RHEA:32215"/>
        <dbReference type="ChEBI" id="CHEBI:64074"/>
        <dbReference type="ChEBI" id="CHEBI:64075"/>
        <dbReference type="EC" id="5.1.99.6"/>
    </reaction>
</comment>
<dbReference type="PANTHER" id="PTHR12592">
    <property type="entry name" value="ATP-DEPENDENT (S)-NAD(P)H-HYDRATE DEHYDRATASE FAMILY MEMBER"/>
    <property type="match status" value="1"/>
</dbReference>
<evidence type="ECO:0000256" key="5">
    <source>
        <dbReference type="ARBA" id="ARBA00022723"/>
    </source>
</evidence>
<dbReference type="InterPro" id="IPR004443">
    <property type="entry name" value="YjeF_N_dom"/>
</dbReference>
<dbReference type="FunCoup" id="W0DQG1">
    <property type="interactions" value="264"/>
</dbReference>
<dbReference type="GO" id="GO:0046496">
    <property type="term" value="P:nicotinamide nucleotide metabolic process"/>
    <property type="evidence" value="ECO:0007669"/>
    <property type="project" value="UniProtKB-UniRule"/>
</dbReference>
<evidence type="ECO:0000256" key="2">
    <source>
        <dbReference type="ARBA" id="ARBA00000909"/>
    </source>
</evidence>
<evidence type="ECO:0000256" key="15">
    <source>
        <dbReference type="ARBA" id="ARBA00048238"/>
    </source>
</evidence>
<evidence type="ECO:0000256" key="13">
    <source>
        <dbReference type="ARBA" id="ARBA00023268"/>
    </source>
</evidence>
<dbReference type="SUPFAM" id="SSF53613">
    <property type="entry name" value="Ribokinase-like"/>
    <property type="match status" value="1"/>
</dbReference>
<dbReference type="STRING" id="717772.THIAE_01815"/>
<gene>
    <name evidence="18" type="primary">nnrE</name>
    <name evidence="17" type="synonym">nnrD</name>
    <name evidence="22" type="ORF">THIAE_01815</name>
</gene>
<dbReference type="eggNOG" id="COG0063">
    <property type="taxonomic scope" value="Bacteria"/>
</dbReference>
<evidence type="ECO:0000256" key="12">
    <source>
        <dbReference type="ARBA" id="ARBA00023239"/>
    </source>
</evidence>
<reference evidence="22 23" key="1">
    <citation type="submission" date="2013-12" db="EMBL/GenBank/DDBJ databases">
        <authorList>
            <consortium name="DOE Joint Genome Institute"/>
            <person name="Kappler U."/>
            <person name="Huntemann M."/>
            <person name="Han J."/>
            <person name="Chen A."/>
            <person name="Kyrpides N."/>
            <person name="Mavromatis K."/>
            <person name="Markowitz V."/>
            <person name="Palaniappan K."/>
            <person name="Ivanova N."/>
            <person name="Schaumberg A."/>
            <person name="Pati A."/>
            <person name="Liolios K."/>
            <person name="Nordberg H.P."/>
            <person name="Cantor M.N."/>
            <person name="Hua S.X."/>
            <person name="Woyke T."/>
        </authorList>
    </citation>
    <scope>NUCLEOTIDE SEQUENCE [LARGE SCALE GENOMIC DNA]</scope>
    <source>
        <strain evidence="23">AL2</strain>
    </source>
</reference>
<dbReference type="InterPro" id="IPR029056">
    <property type="entry name" value="Ribokinase-like"/>
</dbReference>
<keyword evidence="6 17" id="KW-0547">Nucleotide-binding</keyword>
<evidence type="ECO:0000256" key="3">
    <source>
        <dbReference type="ARBA" id="ARBA00006001"/>
    </source>
</evidence>
<dbReference type="NCBIfam" id="TIGR00197">
    <property type="entry name" value="yjeF_nterm"/>
    <property type="match status" value="1"/>
</dbReference>
<feature type="binding site" evidence="18">
    <location>
        <begin position="124"/>
        <end position="130"/>
    </location>
    <ligand>
        <name>(6S)-NADPHX</name>
        <dbReference type="ChEBI" id="CHEBI:64076"/>
    </ligand>
</feature>
<keyword evidence="11 18" id="KW-0413">Isomerase</keyword>
<dbReference type="OrthoDB" id="9806925at2"/>
<dbReference type="EMBL" id="CP007030">
    <property type="protein sequence ID" value="AHF00672.1"/>
    <property type="molecule type" value="Genomic_DNA"/>
</dbReference>
<evidence type="ECO:0000256" key="10">
    <source>
        <dbReference type="ARBA" id="ARBA00023027"/>
    </source>
</evidence>
<dbReference type="Pfam" id="PF01256">
    <property type="entry name" value="Carb_kinase"/>
    <property type="match status" value="1"/>
</dbReference>
<feature type="binding site" evidence="17">
    <location>
        <position position="311"/>
    </location>
    <ligand>
        <name>(6S)-NADPHX</name>
        <dbReference type="ChEBI" id="CHEBI:64076"/>
    </ligand>
</feature>
<dbReference type="InterPro" id="IPR017953">
    <property type="entry name" value="Carbohydrate_kinase_pred_CS"/>
</dbReference>
<dbReference type="PROSITE" id="PS51383">
    <property type="entry name" value="YJEF_C_3"/>
    <property type="match status" value="1"/>
</dbReference>
<organism evidence="22 23">
    <name type="scientific">Thiomicrospira aerophila AL3</name>
    <dbReference type="NCBI Taxonomy" id="717772"/>
    <lineage>
        <taxon>Bacteria</taxon>
        <taxon>Pseudomonadati</taxon>
        <taxon>Pseudomonadota</taxon>
        <taxon>Gammaproteobacteria</taxon>
        <taxon>Thiotrichales</taxon>
        <taxon>Piscirickettsiaceae</taxon>
        <taxon>Thiomicrospira</taxon>
    </lineage>
</organism>
<comment type="similarity">
    <text evidence="4 19">In the C-terminal section; belongs to the NnrD/CARKD family.</text>
</comment>
<dbReference type="Gene3D" id="3.40.1190.20">
    <property type="match status" value="1"/>
</dbReference>
<evidence type="ECO:0000313" key="22">
    <source>
        <dbReference type="EMBL" id="AHF00672.1"/>
    </source>
</evidence>